<reference evidence="3" key="1">
    <citation type="submission" date="2021-01" db="UniProtKB">
        <authorList>
            <consortium name="EnsemblPlants"/>
        </authorList>
    </citation>
    <scope>IDENTIFICATION</scope>
</reference>
<feature type="transmembrane region" description="Helical" evidence="2">
    <location>
        <begin position="6"/>
        <end position="24"/>
    </location>
</feature>
<dbReference type="Gramene" id="Kaladp0053s0430.1.v1.1">
    <property type="protein sequence ID" value="Kaladp0053s0430.1.v1.1"/>
    <property type="gene ID" value="Kaladp0053s0430.v1.1"/>
</dbReference>
<feature type="compositionally biased region" description="Basic and acidic residues" evidence="1">
    <location>
        <begin position="219"/>
        <end position="235"/>
    </location>
</feature>
<feature type="region of interest" description="Disordered" evidence="1">
    <location>
        <begin position="564"/>
        <end position="629"/>
    </location>
</feature>
<accession>A0A7N0ZYA0</accession>
<feature type="compositionally biased region" description="Polar residues" evidence="1">
    <location>
        <begin position="1059"/>
        <end position="1074"/>
    </location>
</feature>
<feature type="compositionally biased region" description="Acidic residues" evidence="1">
    <location>
        <begin position="205"/>
        <end position="218"/>
    </location>
</feature>
<sequence length="1093" mass="119915">MAVDSKVIRVYLWRFSVLFAGICYRFAQKHPCISGTFLSLSVLYVFFPLVFRLLIYSSPIMVCAYAYRKNVVKSEHPEARVQKKDDLTKDAERDLVRIDGYVLAEKKYANSSMQNKRIHVKEERSELHDMRSQFDTAASGNAQDHEYGNLKKAVRDSESDILGKAENDLKKAKEECGKAENTENEDDGSRKANGESESDILDKAEYEDDEETQEEDAHEDTRKAVEWTEQDEKNLMDLGTSETERDRRLESLIQKRRARKLLSMQVRNVIDIIRHTPNQVAPLVIARSTGPFNLINTLSDTDDLHMPGSAPSILLPSRSPFDLPYDPFEERPNLTGDSFEQEFITPDHKDFCRHESFCLGGPFGPRQDGNSLNSFMKKEKIGMERHGFSRFRSYNERGSYESLSPGASDLEHELMSRDDILVHDSGYKAGPLKQPSKSDNATSENNVQSQENIERCESATRNADSSERCGTEGPVEGDSVDSGENVTVEAPKADSDKNMSSEDLSSYLRKSLASSMQEISVKEADENGHAQLPVYISSKDLFNVHKRVRHTPAHSIASDLVVEVSETGSPPQPLSPPDGDSSQYDGDVDRGYSSGSEDISMHVYKTEEQETRDSEEHASGKGGLAPGESIPDAVELEQDLVDEYEHTSQTSSDDDSSYENVVQHLTEKLKARALGNTNVMRIPEEPPNPAEVVSGVEISSILANQTNPISGIIECSEKNDSNSTATCQHETSELSGPAAAESTAIASEKHYEQETGLDIGTSGSKELGEDLRKHDYGSFEATAFPAERQASSNLEVSEDVHEGIEMRSSDEVSAALQAQAVEELAEATTSPKSVLPDSDFRDEIARVESQPSDVADSLSDVTQPENSIPSVAENQSAQHVESQDLRSSPSKTNIVQGDRDMGEASKSSSFEDNTEASVIHTIDEETRNVELKPGIAAEISLTANAEEETAPVSEVENAAPGSERVEGTIPNSPEGNHEALQGGKLSTAMDPVPETGDLEFTKDEEVPVLTDNQADSLVGFSGSTEALPLSDNIIADEFHGSTETSPDTNGSASDADALRNSSEPLVKVESQNDAPITDVDTELHIHHITEACM</sequence>
<evidence type="ECO:0000313" key="3">
    <source>
        <dbReference type="EnsemblPlants" id="Kaladp0053s0430.1.v1.1"/>
    </source>
</evidence>
<feature type="compositionally biased region" description="Basic and acidic residues" evidence="1">
    <location>
        <begin position="604"/>
        <end position="619"/>
    </location>
</feature>
<feature type="region of interest" description="Disordered" evidence="1">
    <location>
        <begin position="425"/>
        <end position="484"/>
    </location>
</feature>
<keyword evidence="2" id="KW-0472">Membrane</keyword>
<evidence type="ECO:0000256" key="1">
    <source>
        <dbReference type="SAM" id="MobiDB-lite"/>
    </source>
</evidence>
<keyword evidence="4" id="KW-1185">Reference proteome</keyword>
<keyword evidence="2" id="KW-0812">Transmembrane</keyword>
<feature type="region of interest" description="Disordered" evidence="1">
    <location>
        <begin position="942"/>
        <end position="997"/>
    </location>
</feature>
<feature type="transmembrane region" description="Helical" evidence="2">
    <location>
        <begin position="36"/>
        <end position="55"/>
    </location>
</feature>
<feature type="region of interest" description="Disordered" evidence="1">
    <location>
        <begin position="783"/>
        <end position="922"/>
    </location>
</feature>
<evidence type="ECO:0000313" key="4">
    <source>
        <dbReference type="Proteomes" id="UP000594263"/>
    </source>
</evidence>
<feature type="region of interest" description="Disordered" evidence="1">
    <location>
        <begin position="748"/>
        <end position="769"/>
    </location>
</feature>
<dbReference type="PANTHER" id="PTHR33870:SF16">
    <property type="entry name" value="PROTEIN, PUTATIVE-RELATED"/>
    <property type="match status" value="1"/>
</dbReference>
<feature type="compositionally biased region" description="Basic and acidic residues" evidence="1">
    <location>
        <begin position="174"/>
        <end position="204"/>
    </location>
</feature>
<keyword evidence="2" id="KW-1133">Transmembrane helix</keyword>
<dbReference type="EnsemblPlants" id="Kaladp0053s0430.1.v1.1">
    <property type="protein sequence ID" value="Kaladp0053s0430.1.v1.1"/>
    <property type="gene ID" value="Kaladp0053s0430.v1.1"/>
</dbReference>
<feature type="compositionally biased region" description="Basic and acidic residues" evidence="1">
    <location>
        <begin position="798"/>
        <end position="810"/>
    </location>
</feature>
<feature type="compositionally biased region" description="Polar residues" evidence="1">
    <location>
        <begin position="1041"/>
        <end position="1052"/>
    </location>
</feature>
<proteinExistence type="predicted"/>
<feature type="region of interest" description="Disordered" evidence="1">
    <location>
        <begin position="1031"/>
        <end position="1075"/>
    </location>
</feature>
<dbReference type="PANTHER" id="PTHR33870">
    <property type="entry name" value="CARDIOMYOPATHY-ASSOCIATED PROTEIN"/>
    <property type="match status" value="1"/>
</dbReference>
<feature type="compositionally biased region" description="Polar residues" evidence="1">
    <location>
        <begin position="859"/>
        <end position="895"/>
    </location>
</feature>
<organism evidence="3 4">
    <name type="scientific">Kalanchoe fedtschenkoi</name>
    <name type="common">Lavender scallops</name>
    <name type="synonym">South American air plant</name>
    <dbReference type="NCBI Taxonomy" id="63787"/>
    <lineage>
        <taxon>Eukaryota</taxon>
        <taxon>Viridiplantae</taxon>
        <taxon>Streptophyta</taxon>
        <taxon>Embryophyta</taxon>
        <taxon>Tracheophyta</taxon>
        <taxon>Spermatophyta</taxon>
        <taxon>Magnoliopsida</taxon>
        <taxon>eudicotyledons</taxon>
        <taxon>Gunneridae</taxon>
        <taxon>Pentapetalae</taxon>
        <taxon>Saxifragales</taxon>
        <taxon>Crassulaceae</taxon>
        <taxon>Kalanchoe</taxon>
    </lineage>
</organism>
<evidence type="ECO:0000256" key="2">
    <source>
        <dbReference type="SAM" id="Phobius"/>
    </source>
</evidence>
<name>A0A7N0ZYA0_KALFE</name>
<protein>
    <submittedName>
        <fullName evidence="3">Uncharacterized protein</fullName>
    </submittedName>
</protein>
<dbReference type="AlphaFoldDB" id="A0A7N0ZYA0"/>
<dbReference type="Proteomes" id="UP000594263">
    <property type="component" value="Unplaced"/>
</dbReference>
<feature type="compositionally biased region" description="Polar residues" evidence="1">
    <location>
        <begin position="435"/>
        <end position="451"/>
    </location>
</feature>
<feature type="compositionally biased region" description="Basic and acidic residues" evidence="1">
    <location>
        <begin position="452"/>
        <end position="470"/>
    </location>
</feature>
<feature type="region of interest" description="Disordered" evidence="1">
    <location>
        <begin position="174"/>
        <end position="247"/>
    </location>
</feature>
<feature type="compositionally biased region" description="Low complexity" evidence="1">
    <location>
        <begin position="811"/>
        <end position="822"/>
    </location>
</feature>